<keyword evidence="2" id="KW-0472">Membrane</keyword>
<dbReference type="AlphaFoldDB" id="A0A3B0SGD3"/>
<dbReference type="Pfam" id="PF04355">
    <property type="entry name" value="BamE"/>
    <property type="match status" value="1"/>
</dbReference>
<gene>
    <name evidence="4" type="ORF">MNBD_ALPHA05-1818</name>
</gene>
<feature type="domain" description="Outer membrane protein assembly factor BamE" evidence="3">
    <location>
        <begin position="37"/>
        <end position="99"/>
    </location>
</feature>
<evidence type="ECO:0000256" key="2">
    <source>
        <dbReference type="ARBA" id="ARBA00023136"/>
    </source>
</evidence>
<accession>A0A3B0SGD3</accession>
<reference evidence="4" key="1">
    <citation type="submission" date="2018-06" db="EMBL/GenBank/DDBJ databases">
        <authorList>
            <person name="Zhirakovskaya E."/>
        </authorList>
    </citation>
    <scope>NUCLEOTIDE SEQUENCE</scope>
</reference>
<dbReference type="InterPro" id="IPR037873">
    <property type="entry name" value="BamE-like"/>
</dbReference>
<evidence type="ECO:0000256" key="1">
    <source>
        <dbReference type="ARBA" id="ARBA00022729"/>
    </source>
</evidence>
<dbReference type="InterPro" id="IPR007450">
    <property type="entry name" value="BamE_dom"/>
</dbReference>
<dbReference type="Gene3D" id="3.30.1450.10">
    <property type="match status" value="1"/>
</dbReference>
<dbReference type="EMBL" id="UOEH01000434">
    <property type="protein sequence ID" value="VAW04378.1"/>
    <property type="molecule type" value="Genomic_DNA"/>
</dbReference>
<keyword evidence="1" id="KW-0732">Signal</keyword>
<name>A0A3B0SGD3_9ZZZZ</name>
<evidence type="ECO:0000313" key="4">
    <source>
        <dbReference type="EMBL" id="VAW04378.1"/>
    </source>
</evidence>
<organism evidence="4">
    <name type="scientific">hydrothermal vent metagenome</name>
    <dbReference type="NCBI Taxonomy" id="652676"/>
    <lineage>
        <taxon>unclassified sequences</taxon>
        <taxon>metagenomes</taxon>
        <taxon>ecological metagenomes</taxon>
    </lineage>
</organism>
<evidence type="ECO:0000259" key="3">
    <source>
        <dbReference type="Pfam" id="PF04355"/>
    </source>
</evidence>
<dbReference type="GO" id="GO:0019867">
    <property type="term" value="C:outer membrane"/>
    <property type="evidence" value="ECO:0007669"/>
    <property type="project" value="InterPro"/>
</dbReference>
<dbReference type="PROSITE" id="PS51257">
    <property type="entry name" value="PROKAR_LIPOPROTEIN"/>
    <property type="match status" value="1"/>
</dbReference>
<protein>
    <recommendedName>
        <fullName evidence="3">Outer membrane protein assembly factor BamE domain-containing protein</fullName>
    </recommendedName>
</protein>
<proteinExistence type="predicted"/>
<sequence>MRVVLIVAAILSLQACVSVRQNHGYVLERDQTKLAAEAGLDSKESILAKYGEPSMIGTFNRNVWYYLNSTDTTRAFFYPKTQRRTVIAFRFDDESVVSSVDTYTLADGEAIKLVSRSTPTRGKELNFWEQLLGNVGQLPAGLGGQGQGRVPGQ</sequence>